<dbReference type="EMBL" id="CAMXCT010000010">
    <property type="protein sequence ID" value="CAI3972422.1"/>
    <property type="molecule type" value="Genomic_DNA"/>
</dbReference>
<keyword evidence="3 8" id="KW-0812">Transmembrane</keyword>
<keyword evidence="5 8" id="KW-1133">Transmembrane helix</keyword>
<comment type="function">
    <text evidence="8">May be involved in fusion of retrograde transport vesicles derived from an endocytic compartment with the Golgi complex.</text>
</comment>
<dbReference type="InterPro" id="IPR011691">
    <property type="entry name" value="Vesicle_transpt_SFT2"/>
</dbReference>
<dbReference type="Pfam" id="PF04178">
    <property type="entry name" value="Got1"/>
    <property type="match status" value="1"/>
</dbReference>
<evidence type="ECO:0000313" key="10">
    <source>
        <dbReference type="EMBL" id="CAI3972422.1"/>
    </source>
</evidence>
<evidence type="ECO:0000256" key="4">
    <source>
        <dbReference type="ARBA" id="ARBA00022927"/>
    </source>
</evidence>
<evidence type="ECO:0000313" key="11">
    <source>
        <dbReference type="EMBL" id="CAL4759734.1"/>
    </source>
</evidence>
<reference evidence="11 12" key="2">
    <citation type="submission" date="2024-05" db="EMBL/GenBank/DDBJ databases">
        <authorList>
            <person name="Chen Y."/>
            <person name="Shah S."/>
            <person name="Dougan E. K."/>
            <person name="Thang M."/>
            <person name="Chan C."/>
        </authorList>
    </citation>
    <scope>NUCLEOTIDE SEQUENCE [LARGE SCALE GENOMIC DNA]</scope>
</reference>
<feature type="region of interest" description="Disordered" evidence="9">
    <location>
        <begin position="31"/>
        <end position="54"/>
    </location>
</feature>
<evidence type="ECO:0000313" key="12">
    <source>
        <dbReference type="Proteomes" id="UP001152797"/>
    </source>
</evidence>
<gene>
    <name evidence="10" type="ORF">C1SCF055_LOCUS1008</name>
</gene>
<dbReference type="GO" id="GO:0012505">
    <property type="term" value="C:endomembrane system"/>
    <property type="evidence" value="ECO:0007669"/>
    <property type="project" value="UniProtKB-ARBA"/>
</dbReference>
<dbReference type="PANTHER" id="PTHR23137">
    <property type="entry name" value="VESICLE TRANSPORT PROTEIN-RELATED"/>
    <property type="match status" value="1"/>
</dbReference>
<comment type="subcellular location">
    <subcellularLocation>
        <location evidence="1 8">Membrane</location>
        <topology evidence="1 8">Multi-pass membrane protein</topology>
    </subcellularLocation>
</comment>
<accession>A0A9P1BFF6</accession>
<feature type="compositionally biased region" description="Polar residues" evidence="9">
    <location>
        <begin position="36"/>
        <end position="54"/>
    </location>
</feature>
<protein>
    <recommendedName>
        <fullName evidence="8">Vesicle transport protein</fullName>
    </recommendedName>
</protein>
<evidence type="ECO:0000256" key="5">
    <source>
        <dbReference type="ARBA" id="ARBA00022989"/>
    </source>
</evidence>
<evidence type="ECO:0000256" key="6">
    <source>
        <dbReference type="ARBA" id="ARBA00023136"/>
    </source>
</evidence>
<feature type="transmembrane region" description="Helical" evidence="8">
    <location>
        <begin position="178"/>
        <end position="200"/>
    </location>
</feature>
<comment type="caution">
    <text evidence="10">The sequence shown here is derived from an EMBL/GenBank/DDBJ whole genome shotgun (WGS) entry which is preliminary data.</text>
</comment>
<feature type="transmembrane region" description="Helical" evidence="8">
    <location>
        <begin position="212"/>
        <end position="233"/>
    </location>
</feature>
<dbReference type="GO" id="GO:0005737">
    <property type="term" value="C:cytoplasm"/>
    <property type="evidence" value="ECO:0007669"/>
    <property type="project" value="UniProtKB-ARBA"/>
</dbReference>
<evidence type="ECO:0000256" key="2">
    <source>
        <dbReference type="ARBA" id="ARBA00022448"/>
    </source>
</evidence>
<evidence type="ECO:0000256" key="7">
    <source>
        <dbReference type="ARBA" id="ARBA00025800"/>
    </source>
</evidence>
<dbReference type="InterPro" id="IPR007305">
    <property type="entry name" value="Vesicle_transpt_Got1/SFT2"/>
</dbReference>
<dbReference type="EMBL" id="CAMXCT030000010">
    <property type="protein sequence ID" value="CAL4759734.1"/>
    <property type="molecule type" value="Genomic_DNA"/>
</dbReference>
<dbReference type="Proteomes" id="UP001152797">
    <property type="component" value="Unassembled WGS sequence"/>
</dbReference>
<feature type="non-terminal residue" evidence="10">
    <location>
        <position position="1"/>
    </location>
</feature>
<proteinExistence type="inferred from homology"/>
<keyword evidence="12" id="KW-1185">Reference proteome</keyword>
<dbReference type="GO" id="GO:0015031">
    <property type="term" value="P:protein transport"/>
    <property type="evidence" value="ECO:0007669"/>
    <property type="project" value="UniProtKB-KW"/>
</dbReference>
<organism evidence="10">
    <name type="scientific">Cladocopium goreaui</name>
    <dbReference type="NCBI Taxonomy" id="2562237"/>
    <lineage>
        <taxon>Eukaryota</taxon>
        <taxon>Sar</taxon>
        <taxon>Alveolata</taxon>
        <taxon>Dinophyceae</taxon>
        <taxon>Suessiales</taxon>
        <taxon>Symbiodiniaceae</taxon>
        <taxon>Cladocopium</taxon>
    </lineage>
</organism>
<evidence type="ECO:0000256" key="3">
    <source>
        <dbReference type="ARBA" id="ARBA00022692"/>
    </source>
</evidence>
<comment type="similarity">
    <text evidence="7 8">Belongs to the SFT2 family.</text>
</comment>
<feature type="transmembrane region" description="Helical" evidence="8">
    <location>
        <begin position="143"/>
        <end position="166"/>
    </location>
</feature>
<feature type="transmembrane region" description="Helical" evidence="8">
    <location>
        <begin position="239"/>
        <end position="258"/>
    </location>
</feature>
<keyword evidence="4 8" id="KW-0653">Protein transport</keyword>
<keyword evidence="2 8" id="KW-0813">Transport</keyword>
<name>A0A9P1BFF6_9DINO</name>
<dbReference type="PANTHER" id="PTHR23137:SF6">
    <property type="entry name" value="VESICLE TRANSPORT PROTEIN"/>
    <property type="match status" value="1"/>
</dbReference>
<keyword evidence="6 8" id="KW-0472">Membrane</keyword>
<dbReference type="GO" id="GO:0016192">
    <property type="term" value="P:vesicle-mediated transport"/>
    <property type="evidence" value="ECO:0007669"/>
    <property type="project" value="InterPro"/>
</dbReference>
<dbReference type="AlphaFoldDB" id="A0A9P1BFF6"/>
<evidence type="ECO:0000256" key="1">
    <source>
        <dbReference type="ARBA" id="ARBA00004141"/>
    </source>
</evidence>
<dbReference type="OrthoDB" id="73614at2759"/>
<evidence type="ECO:0000256" key="9">
    <source>
        <dbReference type="SAM" id="MobiDB-lite"/>
    </source>
</evidence>
<dbReference type="GO" id="GO:0016020">
    <property type="term" value="C:membrane"/>
    <property type="evidence" value="ECO:0007669"/>
    <property type="project" value="UniProtKB-SubCell"/>
</dbReference>
<dbReference type="EMBL" id="CAMXCT020000010">
    <property type="protein sequence ID" value="CAL1125797.1"/>
    <property type="molecule type" value="Genomic_DNA"/>
</dbReference>
<sequence>EIKAVEQGLQQHLQQPFNTVVPEENAPIARPCAVQNDGTPSQTWPNKPNSRPNSKLQDWPIVFSSHEQQQLVALRPTRGEQTAAQEPSQTRTWWPRSASAREGTASNFSLRSLAGGSFSVTEAEEALTSSDALCPSLTLRQRIVGWLTCFGLGVLLELTGFGRGIHALVGGEKGAERFAILYSLGNFLALVGTLFLAGPSRQLRRMGREKRWLVSLCFVCSMFLTLLVAFLPGQWHGRTLILLLLVLVQWAALIWYTLSYIPFGQRTALAALRGCWSRCLGE</sequence>
<reference evidence="10" key="1">
    <citation type="submission" date="2022-10" db="EMBL/GenBank/DDBJ databases">
        <authorList>
            <person name="Chen Y."/>
            <person name="Dougan E. K."/>
            <person name="Chan C."/>
            <person name="Rhodes N."/>
            <person name="Thang M."/>
        </authorList>
    </citation>
    <scope>NUCLEOTIDE SEQUENCE</scope>
</reference>
<evidence type="ECO:0000256" key="8">
    <source>
        <dbReference type="RuleBase" id="RU363111"/>
    </source>
</evidence>